<evidence type="ECO:0000313" key="1">
    <source>
        <dbReference type="EMBL" id="TWP39031.1"/>
    </source>
</evidence>
<dbReference type="OrthoDB" id="4548523at2"/>
<reference evidence="1 2" key="1">
    <citation type="submission" date="2019-05" db="EMBL/GenBank/DDBJ databases">
        <authorList>
            <person name="Lee S.D."/>
        </authorList>
    </citation>
    <scope>NUCLEOTIDE SEQUENCE [LARGE SCALE GENOMIC DNA]</scope>
    <source>
        <strain evidence="1 2">C5-26</strain>
    </source>
</reference>
<proteinExistence type="predicted"/>
<protein>
    <submittedName>
        <fullName evidence="1">DinB family protein</fullName>
    </submittedName>
</protein>
<dbReference type="Pfam" id="PF04978">
    <property type="entry name" value="MST"/>
    <property type="match status" value="1"/>
</dbReference>
<name>A0A563E9Z6_9MICO</name>
<dbReference type="InterPro" id="IPR007061">
    <property type="entry name" value="MST-like"/>
</dbReference>
<keyword evidence="2" id="KW-1185">Reference proteome</keyword>
<sequence length="191" mass="20863">MTTTTKPAMTSEKVSLLATLADRRQFLILTSRDLTEEQARSKPTASELCIGGIIKHVASAEDTWARFITDGTAAFGDADWTSVDFASIDVADPSTVPDFVLERMDQFVMHEDETLAHVVHRYAEAARRTEAVVAGLDSLDVRHDLPPAPWNEPGATRSARDVLLHLIGETAQHAGHADIIRETIDGQKSMG</sequence>
<dbReference type="EMBL" id="VCQV01000001">
    <property type="protein sequence ID" value="TWP39031.1"/>
    <property type="molecule type" value="Genomic_DNA"/>
</dbReference>
<dbReference type="AlphaFoldDB" id="A0A563E9Z6"/>
<dbReference type="Proteomes" id="UP000320244">
    <property type="component" value="Unassembled WGS sequence"/>
</dbReference>
<organism evidence="1 2">
    <name type="scientific">Leekyejoonella antrihumi</name>
    <dbReference type="NCBI Taxonomy" id="1660198"/>
    <lineage>
        <taxon>Bacteria</taxon>
        <taxon>Bacillati</taxon>
        <taxon>Actinomycetota</taxon>
        <taxon>Actinomycetes</taxon>
        <taxon>Micrococcales</taxon>
        <taxon>Dermacoccaceae</taxon>
        <taxon>Leekyejoonella</taxon>
    </lineage>
</organism>
<dbReference type="RefSeq" id="WP_146314812.1">
    <property type="nucleotide sequence ID" value="NZ_VCQV01000001.1"/>
</dbReference>
<dbReference type="InterPro" id="IPR034660">
    <property type="entry name" value="DinB/YfiT-like"/>
</dbReference>
<dbReference type="SUPFAM" id="SSF109854">
    <property type="entry name" value="DinB/YfiT-like putative metalloenzymes"/>
    <property type="match status" value="1"/>
</dbReference>
<accession>A0A563E9Z6</accession>
<evidence type="ECO:0000313" key="2">
    <source>
        <dbReference type="Proteomes" id="UP000320244"/>
    </source>
</evidence>
<reference evidence="1 2" key="2">
    <citation type="submission" date="2019-08" db="EMBL/GenBank/DDBJ databases">
        <title>Jejuicoccus antrihumi gen. nov., sp. nov., a new member of the family Dermacoccaceae isolated from a cave.</title>
        <authorList>
            <person name="Schumann P."/>
            <person name="Kim I.S."/>
        </authorList>
    </citation>
    <scope>NUCLEOTIDE SEQUENCE [LARGE SCALE GENOMIC DNA]</scope>
    <source>
        <strain evidence="1 2">C5-26</strain>
    </source>
</reference>
<dbReference type="Gene3D" id="1.20.120.450">
    <property type="entry name" value="dinb family like domain"/>
    <property type="match status" value="1"/>
</dbReference>
<gene>
    <name evidence="1" type="ORF">FGL98_01180</name>
</gene>
<comment type="caution">
    <text evidence="1">The sequence shown here is derived from an EMBL/GenBank/DDBJ whole genome shotgun (WGS) entry which is preliminary data.</text>
</comment>